<comment type="similarity">
    <text evidence="2 7">Belongs to the UDP-glucose/GDP-mannose dehydrogenase family.</text>
</comment>
<dbReference type="EC" id="1.1.1.22" evidence="3 7"/>
<dbReference type="PANTHER" id="PTHR43750">
    <property type="entry name" value="UDP-GLUCOSE 6-DEHYDROGENASE TUAD"/>
    <property type="match status" value="1"/>
</dbReference>
<dbReference type="InterPro" id="IPR036291">
    <property type="entry name" value="NAD(P)-bd_dom_sf"/>
</dbReference>
<dbReference type="SMART" id="SM00984">
    <property type="entry name" value="UDPG_MGDP_dh_C"/>
    <property type="match status" value="1"/>
</dbReference>
<feature type="domain" description="UDP-glucose/GDP-mannose dehydrogenase C-terminal" evidence="11">
    <location>
        <begin position="348"/>
        <end position="450"/>
    </location>
</feature>
<feature type="binding site" evidence="10">
    <location>
        <position position="96"/>
    </location>
    <ligand>
        <name>NAD(+)</name>
        <dbReference type="ChEBI" id="CHEBI:57540"/>
    </ligand>
</feature>
<keyword evidence="5 7" id="KW-0520">NAD</keyword>
<feature type="binding site" evidence="10">
    <location>
        <position position="47"/>
    </location>
    <ligand>
        <name>NAD(+)</name>
        <dbReference type="ChEBI" id="CHEBI:57540"/>
    </ligand>
</feature>
<evidence type="ECO:0000256" key="10">
    <source>
        <dbReference type="PIRSR" id="PIRSR500134-3"/>
    </source>
</evidence>
<evidence type="ECO:0000256" key="4">
    <source>
        <dbReference type="ARBA" id="ARBA00023002"/>
    </source>
</evidence>
<feature type="binding site" evidence="9">
    <location>
        <begin position="284"/>
        <end position="288"/>
    </location>
    <ligand>
        <name>substrate</name>
    </ligand>
</feature>
<proteinExistence type="inferred from homology"/>
<dbReference type="UniPathway" id="UPA00038">
    <property type="reaction ID" value="UER00491"/>
</dbReference>
<dbReference type="InterPro" id="IPR036220">
    <property type="entry name" value="UDP-Glc/GDP-Man_DH_C_sf"/>
</dbReference>
<organism evidence="12 13">
    <name type="scientific">Brockia lithotrophica</name>
    <dbReference type="NCBI Taxonomy" id="933949"/>
    <lineage>
        <taxon>Bacteria</taxon>
        <taxon>Bacillati</taxon>
        <taxon>Bacillota</taxon>
        <taxon>Bacilli</taxon>
        <taxon>Bacillales</taxon>
        <taxon>Bacillales Family X. Incertae Sedis</taxon>
        <taxon>Brockia</taxon>
    </lineage>
</organism>
<dbReference type="Proteomes" id="UP000244016">
    <property type="component" value="Unassembled WGS sequence"/>
</dbReference>
<dbReference type="SUPFAM" id="SSF48179">
    <property type="entry name" value="6-phosphogluconate dehydrogenase C-terminal domain-like"/>
    <property type="match status" value="1"/>
</dbReference>
<feature type="active site" description="Nucleophile" evidence="8">
    <location>
        <position position="295"/>
    </location>
</feature>
<evidence type="ECO:0000256" key="5">
    <source>
        <dbReference type="ARBA" id="ARBA00023027"/>
    </source>
</evidence>
<feature type="binding site" evidence="9">
    <location>
        <position position="355"/>
    </location>
    <ligand>
        <name>substrate</name>
    </ligand>
</feature>
<dbReference type="GO" id="GO:0000271">
    <property type="term" value="P:polysaccharide biosynthetic process"/>
    <property type="evidence" value="ECO:0007669"/>
    <property type="project" value="InterPro"/>
</dbReference>
<dbReference type="InterPro" id="IPR028357">
    <property type="entry name" value="UDPglc_DH_bac"/>
</dbReference>
<evidence type="ECO:0000256" key="3">
    <source>
        <dbReference type="ARBA" id="ARBA00012954"/>
    </source>
</evidence>
<dbReference type="EMBL" id="PEBW01000005">
    <property type="protein sequence ID" value="PTQ51401.1"/>
    <property type="molecule type" value="Genomic_DNA"/>
</dbReference>
<evidence type="ECO:0000256" key="1">
    <source>
        <dbReference type="ARBA" id="ARBA00004701"/>
    </source>
</evidence>
<name>A0A2T5G5D9_9BACL</name>
<feature type="binding site" evidence="9">
    <location>
        <begin position="169"/>
        <end position="172"/>
    </location>
    <ligand>
        <name>substrate</name>
    </ligand>
</feature>
<dbReference type="NCBIfam" id="TIGR03026">
    <property type="entry name" value="NDP-sugDHase"/>
    <property type="match status" value="1"/>
</dbReference>
<evidence type="ECO:0000313" key="13">
    <source>
        <dbReference type="Proteomes" id="UP000244016"/>
    </source>
</evidence>
<feature type="binding site" evidence="10">
    <location>
        <position position="362"/>
    </location>
    <ligand>
        <name>NAD(+)</name>
        <dbReference type="ChEBI" id="CHEBI:57540"/>
    </ligand>
</feature>
<dbReference type="GO" id="GO:0003979">
    <property type="term" value="F:UDP-glucose 6-dehydrogenase activity"/>
    <property type="evidence" value="ECO:0007669"/>
    <property type="project" value="UniProtKB-EC"/>
</dbReference>
<dbReference type="Pfam" id="PF03720">
    <property type="entry name" value="UDPG_MGDP_dh_C"/>
    <property type="match status" value="1"/>
</dbReference>
<accession>A0A2T5G5D9</accession>
<evidence type="ECO:0000313" key="12">
    <source>
        <dbReference type="EMBL" id="PTQ51401.1"/>
    </source>
</evidence>
<feature type="binding site" evidence="10">
    <location>
        <position position="172"/>
    </location>
    <ligand>
        <name>NAD(+)</name>
        <dbReference type="ChEBI" id="CHEBI:57540"/>
    </ligand>
</feature>
<dbReference type="Gene3D" id="3.40.50.720">
    <property type="entry name" value="NAD(P)-binding Rossmann-like Domain"/>
    <property type="match status" value="2"/>
</dbReference>
<comment type="catalytic activity">
    <reaction evidence="6 7">
        <text>UDP-alpha-D-glucose + 2 NAD(+) + H2O = UDP-alpha-D-glucuronate + 2 NADH + 3 H(+)</text>
        <dbReference type="Rhea" id="RHEA:23596"/>
        <dbReference type="ChEBI" id="CHEBI:15377"/>
        <dbReference type="ChEBI" id="CHEBI:15378"/>
        <dbReference type="ChEBI" id="CHEBI:57540"/>
        <dbReference type="ChEBI" id="CHEBI:57945"/>
        <dbReference type="ChEBI" id="CHEBI:58052"/>
        <dbReference type="ChEBI" id="CHEBI:58885"/>
        <dbReference type="EC" id="1.1.1.22"/>
    </reaction>
</comment>
<feature type="binding site" evidence="9">
    <location>
        <position position="292"/>
    </location>
    <ligand>
        <name>substrate</name>
    </ligand>
</feature>
<evidence type="ECO:0000256" key="9">
    <source>
        <dbReference type="PIRSR" id="PIRSR500134-2"/>
    </source>
</evidence>
<feature type="binding site" evidence="9">
    <location>
        <position position="239"/>
    </location>
    <ligand>
        <name>substrate</name>
    </ligand>
</feature>
<dbReference type="Gene3D" id="1.20.5.100">
    <property type="entry name" value="Cytochrome c1, transmembrane anchor, C-terminal"/>
    <property type="match status" value="1"/>
</dbReference>
<dbReference type="InterPro" id="IPR008927">
    <property type="entry name" value="6-PGluconate_DH-like_C_sf"/>
</dbReference>
<gene>
    <name evidence="12" type="ORF">BLITH_1478</name>
</gene>
<dbReference type="SUPFAM" id="SSF52413">
    <property type="entry name" value="UDP-glucose/GDP-mannose dehydrogenase C-terminal domain"/>
    <property type="match status" value="1"/>
</dbReference>
<comment type="pathway">
    <text evidence="1">Nucleotide-sugar biosynthesis; UDP-alpha-D-glucuronate biosynthesis; UDP-alpha-D-glucuronate from UDP-alpha-D-glucose: step 1/1.</text>
</comment>
<feature type="binding site" evidence="10">
    <location>
        <position position="298"/>
    </location>
    <ligand>
        <name>NAD(+)</name>
        <dbReference type="ChEBI" id="CHEBI:57540"/>
    </ligand>
</feature>
<feature type="binding site" evidence="10">
    <location>
        <position position="42"/>
    </location>
    <ligand>
        <name>NAD(+)</name>
        <dbReference type="ChEBI" id="CHEBI:57540"/>
    </ligand>
</feature>
<sequence>MFTFFQRSEVGAVDVAIVGMGYVGVTTAATLAHIGHRVYGVDIDDRRIEQLARGKAPFYEPHLDELIALNKSRMHFTTDYSEVIPRAEVVFIAVGTPSAPDGRPDLRYVEAAAREIGRNLNVDRFTLVINKSTVPIGSGNWVEAHIRRSFSEVHGEAKGRFAVASNPEFLREGSAVYDSLYPDRIVVGADEPRAREILRELYAPLVAQDFPPPEDVPRPAHVNTIPYVETDTATAELVKYAANAFLALKISFINEIAALAEKVGADIRDVAQGIGLDRRIGPSFLQAGVGWGGSCFPKDTAAILATGEEYGLRMPIVAAAREVNFAQRRKVVEKLLGELKIVKGKTIGLLGLSFKPNTDDLRDAPAYDIARELLERGAFVRAYDPVAIPRAQREWDLNVDYRKSVLDVARGADALVLVTEWKEFTELDWSAIARAMRTPVLIDGRNALPGKVVQEAGLRYVGFGVPSHSPVFEKVAEFR</sequence>
<protein>
    <recommendedName>
        <fullName evidence="3 7">UDP-glucose 6-dehydrogenase</fullName>
        <ecNumber evidence="3 7">1.1.1.22</ecNumber>
    </recommendedName>
</protein>
<dbReference type="AlphaFoldDB" id="A0A2T5G5D9"/>
<evidence type="ECO:0000256" key="7">
    <source>
        <dbReference type="PIRNR" id="PIRNR000124"/>
    </source>
</evidence>
<evidence type="ECO:0000256" key="2">
    <source>
        <dbReference type="ARBA" id="ARBA00006601"/>
    </source>
</evidence>
<dbReference type="PIRSF" id="PIRSF500134">
    <property type="entry name" value="UDPglc_DH_bac"/>
    <property type="match status" value="1"/>
</dbReference>
<evidence type="ECO:0000259" key="11">
    <source>
        <dbReference type="SMART" id="SM00984"/>
    </source>
</evidence>
<dbReference type="PIRSF" id="PIRSF000124">
    <property type="entry name" value="UDPglc_GDPman_dh"/>
    <property type="match status" value="1"/>
</dbReference>
<dbReference type="GO" id="GO:0051287">
    <property type="term" value="F:NAD binding"/>
    <property type="evidence" value="ECO:0007669"/>
    <property type="project" value="InterPro"/>
</dbReference>
<evidence type="ECO:0000256" key="6">
    <source>
        <dbReference type="ARBA" id="ARBA00047473"/>
    </source>
</evidence>
<dbReference type="SUPFAM" id="SSF51735">
    <property type="entry name" value="NAD(P)-binding Rossmann-fold domains"/>
    <property type="match status" value="1"/>
</dbReference>
<feature type="binding site" evidence="10">
    <location>
        <position position="133"/>
    </location>
    <ligand>
        <name>NAD(+)</name>
        <dbReference type="ChEBI" id="CHEBI:57540"/>
    </ligand>
</feature>
<dbReference type="InterPro" id="IPR014027">
    <property type="entry name" value="UDP-Glc/GDP-Man_DH_C"/>
</dbReference>
<keyword evidence="4 7" id="KW-0560">Oxidoreductase</keyword>
<dbReference type="InterPro" id="IPR014026">
    <property type="entry name" value="UDP-Glc/GDP-Man_DH_dimer"/>
</dbReference>
<dbReference type="Pfam" id="PF03721">
    <property type="entry name" value="UDPG_MGDP_dh_N"/>
    <property type="match status" value="1"/>
</dbReference>
<dbReference type="PANTHER" id="PTHR43750:SF3">
    <property type="entry name" value="UDP-GLUCOSE 6-DEHYDROGENASE TUAD"/>
    <property type="match status" value="1"/>
</dbReference>
<evidence type="ECO:0000256" key="8">
    <source>
        <dbReference type="PIRSR" id="PIRSR500134-1"/>
    </source>
</evidence>
<dbReference type="GO" id="GO:0006065">
    <property type="term" value="P:UDP-glucuronate biosynthetic process"/>
    <property type="evidence" value="ECO:0007669"/>
    <property type="project" value="UniProtKB-UniPathway"/>
</dbReference>
<dbReference type="InterPro" id="IPR001732">
    <property type="entry name" value="UDP-Glc/GDP-Man_DH_N"/>
</dbReference>
<dbReference type="InterPro" id="IPR017476">
    <property type="entry name" value="UDP-Glc/GDP-Man"/>
</dbReference>
<reference evidence="12 13" key="1">
    <citation type="submission" date="2017-08" db="EMBL/GenBank/DDBJ databases">
        <title>Burning lignite coal seam in the remote Altai Mountains harbors a hydrogen-driven thermophilic microbial community.</title>
        <authorList>
            <person name="Kadnikov V.V."/>
            <person name="Mardanov A.V."/>
            <person name="Ivasenko D."/>
            <person name="Beletsky A.V."/>
            <person name="Karnachuk O.V."/>
            <person name="Ravin N.V."/>
        </authorList>
    </citation>
    <scope>NUCLEOTIDE SEQUENCE [LARGE SCALE GENOMIC DNA]</scope>
    <source>
        <strain evidence="12">AL31</strain>
    </source>
</reference>
<dbReference type="Pfam" id="PF00984">
    <property type="entry name" value="UDPG_MGDP_dh"/>
    <property type="match status" value="1"/>
</dbReference>
<comment type="caution">
    <text evidence="12">The sequence shown here is derived from an EMBL/GenBank/DDBJ whole genome shotgun (WGS) entry which is preliminary data.</text>
</comment>